<gene>
    <name evidence="3" type="ORF">OLEA9_A101001</name>
</gene>
<dbReference type="AlphaFoldDB" id="A0A8S0VHE4"/>
<dbReference type="Gramene" id="OE9A101001T1">
    <property type="protein sequence ID" value="OE9A101001C1"/>
    <property type="gene ID" value="OE9A101001"/>
</dbReference>
<reference evidence="3 4" key="1">
    <citation type="submission" date="2019-12" db="EMBL/GenBank/DDBJ databases">
        <authorList>
            <person name="Alioto T."/>
            <person name="Alioto T."/>
            <person name="Gomez Garrido J."/>
        </authorList>
    </citation>
    <scope>NUCLEOTIDE SEQUENCE [LARGE SCALE GENOMIC DNA]</scope>
</reference>
<feature type="non-terminal residue" evidence="3">
    <location>
        <position position="1"/>
    </location>
</feature>
<evidence type="ECO:0000313" key="4">
    <source>
        <dbReference type="Proteomes" id="UP000594638"/>
    </source>
</evidence>
<name>A0A8S0VHE4_OLEEU</name>
<feature type="compositionally biased region" description="Polar residues" evidence="1">
    <location>
        <begin position="185"/>
        <end position="196"/>
    </location>
</feature>
<organism evidence="3 4">
    <name type="scientific">Olea europaea subsp. europaea</name>
    <dbReference type="NCBI Taxonomy" id="158383"/>
    <lineage>
        <taxon>Eukaryota</taxon>
        <taxon>Viridiplantae</taxon>
        <taxon>Streptophyta</taxon>
        <taxon>Embryophyta</taxon>
        <taxon>Tracheophyta</taxon>
        <taxon>Spermatophyta</taxon>
        <taxon>Magnoliopsida</taxon>
        <taxon>eudicotyledons</taxon>
        <taxon>Gunneridae</taxon>
        <taxon>Pentapetalae</taxon>
        <taxon>asterids</taxon>
        <taxon>lamiids</taxon>
        <taxon>Lamiales</taxon>
        <taxon>Oleaceae</taxon>
        <taxon>Oleeae</taxon>
        <taxon>Olea</taxon>
    </lineage>
</organism>
<evidence type="ECO:0000259" key="2">
    <source>
        <dbReference type="Pfam" id="PF13837"/>
    </source>
</evidence>
<evidence type="ECO:0000256" key="1">
    <source>
        <dbReference type="SAM" id="MobiDB-lite"/>
    </source>
</evidence>
<protein>
    <recommendedName>
        <fullName evidence="2">Myb/SANT-like DNA-binding domain-containing protein</fullName>
    </recommendedName>
</protein>
<feature type="region of interest" description="Disordered" evidence="1">
    <location>
        <begin position="143"/>
        <end position="196"/>
    </location>
</feature>
<sequence length="208" mass="23137">ENVDDPIPISSTPASATATSGDFWNTSTGIEHEPDVTTVFIGIVWSEPIQKLLKDKKTSNYKVWTKVANLMEGRGYAIPGDKAWSKGYQKYRNLLRTYKKYIDETKKTGSSPTDPPRYFDLLHPHLSKRPDFNPSFTLSSLPNLSSLPSTPHTPNTPQGLSPLPGSSQDPRFHFSDVSTTPPPNLQTSSTPINPSRHSFVKKILKPVF</sequence>
<dbReference type="Pfam" id="PF13837">
    <property type="entry name" value="Myb_DNA-bind_4"/>
    <property type="match status" value="1"/>
</dbReference>
<dbReference type="OrthoDB" id="6345764at2759"/>
<feature type="compositionally biased region" description="Low complexity" evidence="1">
    <location>
        <begin position="1"/>
        <end position="20"/>
    </location>
</feature>
<dbReference type="Proteomes" id="UP000594638">
    <property type="component" value="Unassembled WGS sequence"/>
</dbReference>
<keyword evidence="4" id="KW-1185">Reference proteome</keyword>
<comment type="caution">
    <text evidence="3">The sequence shown here is derived from an EMBL/GenBank/DDBJ whole genome shotgun (WGS) entry which is preliminary data.</text>
</comment>
<dbReference type="InterPro" id="IPR044822">
    <property type="entry name" value="Myb_DNA-bind_4"/>
</dbReference>
<evidence type="ECO:0000313" key="3">
    <source>
        <dbReference type="EMBL" id="CAA3033220.1"/>
    </source>
</evidence>
<feature type="compositionally biased region" description="Low complexity" evidence="1">
    <location>
        <begin position="143"/>
        <end position="157"/>
    </location>
</feature>
<dbReference type="EMBL" id="CACTIH010010001">
    <property type="protein sequence ID" value="CAA3033220.1"/>
    <property type="molecule type" value="Genomic_DNA"/>
</dbReference>
<proteinExistence type="predicted"/>
<feature type="region of interest" description="Disordered" evidence="1">
    <location>
        <begin position="1"/>
        <end position="22"/>
    </location>
</feature>
<feature type="domain" description="Myb/SANT-like DNA-binding" evidence="2">
    <location>
        <begin position="37"/>
        <end position="123"/>
    </location>
</feature>
<accession>A0A8S0VHE4</accession>